<sequence>MRTILVILSILFSCSLNAQTKEKNQIKIEQGELGIVRDSNLEFKLLESGVYSKDRLSIITIYTLTEQNFEQDCNVYSKYGKKYDIKISTKYQFNREAISNISKLSNPIPLDYLKYELIPEIRFAAREITGYYTFDELDQNKAGKEILEFLKTRLKTGVLIKSIDIEIINK</sequence>
<dbReference type="Proteomes" id="UP000474630">
    <property type="component" value="Chromosome"/>
</dbReference>
<dbReference type="RefSeq" id="WP_163347317.1">
    <property type="nucleotide sequence ID" value="NZ_CP048409.1"/>
</dbReference>
<keyword evidence="3" id="KW-1185">Reference proteome</keyword>
<protein>
    <submittedName>
        <fullName evidence="2">Uncharacterized protein</fullName>
    </submittedName>
</protein>
<feature type="chain" id="PRO_5025602680" evidence="1">
    <location>
        <begin position="19"/>
        <end position="170"/>
    </location>
</feature>
<reference evidence="2 3" key="1">
    <citation type="submission" date="2020-02" db="EMBL/GenBank/DDBJ databases">
        <title>Genome sequencing for Draconibacterium sp. strain M1.</title>
        <authorList>
            <person name="Park S.-J."/>
        </authorList>
    </citation>
    <scope>NUCLEOTIDE SEQUENCE [LARGE SCALE GENOMIC DNA]</scope>
    <source>
        <strain evidence="2 3">M1</strain>
    </source>
</reference>
<keyword evidence="1" id="KW-0732">Signal</keyword>
<accession>A0A6C0REL1</accession>
<evidence type="ECO:0000313" key="3">
    <source>
        <dbReference type="Proteomes" id="UP000474630"/>
    </source>
</evidence>
<dbReference type="AlphaFoldDB" id="A0A6C0REL1"/>
<gene>
    <name evidence="2" type="ORF">G0Q07_14365</name>
</gene>
<evidence type="ECO:0000256" key="1">
    <source>
        <dbReference type="SAM" id="SignalP"/>
    </source>
</evidence>
<organism evidence="2 3">
    <name type="scientific">Draconibacterium halophilum</name>
    <dbReference type="NCBI Taxonomy" id="2706887"/>
    <lineage>
        <taxon>Bacteria</taxon>
        <taxon>Pseudomonadati</taxon>
        <taxon>Bacteroidota</taxon>
        <taxon>Bacteroidia</taxon>
        <taxon>Marinilabiliales</taxon>
        <taxon>Prolixibacteraceae</taxon>
        <taxon>Draconibacterium</taxon>
    </lineage>
</organism>
<dbReference type="EMBL" id="CP048409">
    <property type="protein sequence ID" value="QIA08830.1"/>
    <property type="molecule type" value="Genomic_DNA"/>
</dbReference>
<name>A0A6C0REL1_9BACT</name>
<feature type="signal peptide" evidence="1">
    <location>
        <begin position="1"/>
        <end position="18"/>
    </location>
</feature>
<evidence type="ECO:0000313" key="2">
    <source>
        <dbReference type="EMBL" id="QIA08830.1"/>
    </source>
</evidence>
<dbReference type="KEGG" id="drc:G0Q07_14365"/>
<proteinExistence type="predicted"/>